<feature type="transmembrane region" description="Helical" evidence="1">
    <location>
        <begin position="35"/>
        <end position="57"/>
    </location>
</feature>
<organism evidence="3 4">
    <name type="scientific">Microcoleus anatoxicus PTRS2</name>
    <dbReference type="NCBI Taxonomy" id="2705321"/>
    <lineage>
        <taxon>Bacteria</taxon>
        <taxon>Bacillati</taxon>
        <taxon>Cyanobacteriota</taxon>
        <taxon>Cyanophyceae</taxon>
        <taxon>Oscillatoriophycideae</taxon>
        <taxon>Oscillatoriales</taxon>
        <taxon>Microcoleaceae</taxon>
        <taxon>Microcoleus</taxon>
        <taxon>Microcoleus anatoxicus</taxon>
    </lineage>
</organism>
<feature type="transmembrane region" description="Helical" evidence="1">
    <location>
        <begin position="307"/>
        <end position="325"/>
    </location>
</feature>
<feature type="transmembrane region" description="Helical" evidence="1">
    <location>
        <begin position="205"/>
        <end position="223"/>
    </location>
</feature>
<feature type="transmembrane region" description="Helical" evidence="1">
    <location>
        <begin position="110"/>
        <end position="131"/>
    </location>
</feature>
<reference evidence="3 4" key="1">
    <citation type="journal article" date="2020" name="Harmful Algae">
        <title>Molecular and morphological characterization of a novel dihydroanatoxin-a producing Microcoleus species (cyanobacteria) from the Russian River, California, USA.</title>
        <authorList>
            <person name="Conklin K.Y."/>
            <person name="Stancheva R."/>
            <person name="Otten T.G."/>
            <person name="Fadness R."/>
            <person name="Boyer G.L."/>
            <person name="Read B."/>
            <person name="Zhang X."/>
            <person name="Sheath R.G."/>
        </authorList>
    </citation>
    <scope>NUCLEOTIDE SEQUENCE [LARGE SCALE GENOMIC DNA]</scope>
    <source>
        <strain evidence="3 4">PTRS2</strain>
    </source>
</reference>
<feature type="domain" description="DUF5009" evidence="2">
    <location>
        <begin position="26"/>
        <end position="284"/>
    </location>
</feature>
<feature type="transmembrane region" description="Helical" evidence="1">
    <location>
        <begin position="77"/>
        <end position="98"/>
    </location>
</feature>
<feature type="transmembrane region" description="Helical" evidence="1">
    <location>
        <begin position="431"/>
        <end position="450"/>
    </location>
</feature>
<dbReference type="EMBL" id="JBBLXS010000032">
    <property type="protein sequence ID" value="MEK0184074.1"/>
    <property type="molecule type" value="Genomic_DNA"/>
</dbReference>
<evidence type="ECO:0000313" key="3">
    <source>
        <dbReference type="EMBL" id="MEK0184074.1"/>
    </source>
</evidence>
<feature type="transmembrane region" description="Helical" evidence="1">
    <location>
        <begin position="470"/>
        <end position="490"/>
    </location>
</feature>
<protein>
    <submittedName>
        <fullName evidence="3">DUF5009 domain-containing protein</fullName>
    </submittedName>
</protein>
<gene>
    <name evidence="3" type="ORF">WMG39_04335</name>
</gene>
<evidence type="ECO:0000313" key="4">
    <source>
        <dbReference type="Proteomes" id="UP001384579"/>
    </source>
</evidence>
<comment type="caution">
    <text evidence="3">The sequence shown here is derived from an EMBL/GenBank/DDBJ whole genome shotgun (WGS) entry which is preliminary data.</text>
</comment>
<dbReference type="RefSeq" id="WP_340519315.1">
    <property type="nucleotide sequence ID" value="NZ_JBBLXS010000032.1"/>
</dbReference>
<accession>A0ABU8YI74</accession>
<feature type="transmembrane region" description="Helical" evidence="1">
    <location>
        <begin position="170"/>
        <end position="190"/>
    </location>
</feature>
<keyword evidence="1" id="KW-1133">Transmembrane helix</keyword>
<proteinExistence type="predicted"/>
<feature type="transmembrane region" description="Helical" evidence="1">
    <location>
        <begin position="331"/>
        <end position="350"/>
    </location>
</feature>
<evidence type="ECO:0000256" key="1">
    <source>
        <dbReference type="SAM" id="Phobius"/>
    </source>
</evidence>
<evidence type="ECO:0000259" key="2">
    <source>
        <dbReference type="Pfam" id="PF16401"/>
    </source>
</evidence>
<dbReference type="InterPro" id="IPR032176">
    <property type="entry name" value="DUF5009"/>
</dbReference>
<dbReference type="PANTHER" id="PTHR31061:SF24">
    <property type="entry name" value="LD22376P"/>
    <property type="match status" value="1"/>
</dbReference>
<keyword evidence="1" id="KW-0472">Membrane</keyword>
<feature type="transmembrane region" description="Helical" evidence="1">
    <location>
        <begin position="391"/>
        <end position="411"/>
    </location>
</feature>
<sequence>MEYTKSEPKDTKKNEKVFPIAAVAKRADALDALRGIAVLAMVLSGTIARKTLPAWMYHAQEPPPIHAFNPQLAGLTWVDLVFPFFLFAMGAAIPLALSRRIAKGESINKVISSLLQRGFLLGSFAIFLQHIRPTVIDPNEPGPQKWWLGLCGFLILFFMFLRWPTKKFSWLQKVITIAAWSAGFLFVSRIKYPNGIGFDFNRSDIILVVLANMAVFGSVIWLFTRSNTWLRVGLLGLLLALRLSAQTDGWIKSIWLYSPAPWIFQFDYLKYLFVVIPGTIVGDLLCRWIEYHSPEDASYSHWKKRRYFCIMVLMFTINLVLLVGLQARLVWQTTLVAFVLCLSGLVFLQKPGNVTENLLNRLYEWGFYWLVLGLLFEPYQGGIKKDSATMSYFFVTTGMAIFMLIGLTIIIDVFHHKRWLQLFIDNGVNPMIGYVGFANIVWPILVLNNWETVIIEMTATDPFMGFLRGFGYTAIVALIVVVFTRFKLFLRT</sequence>
<feature type="transmembrane region" description="Helical" evidence="1">
    <location>
        <begin position="146"/>
        <end position="163"/>
    </location>
</feature>
<keyword evidence="1" id="KW-0812">Transmembrane</keyword>
<dbReference type="PANTHER" id="PTHR31061">
    <property type="entry name" value="LD22376P"/>
    <property type="match status" value="1"/>
</dbReference>
<keyword evidence="4" id="KW-1185">Reference proteome</keyword>
<feature type="transmembrane region" description="Helical" evidence="1">
    <location>
        <begin position="362"/>
        <end position="379"/>
    </location>
</feature>
<dbReference type="Pfam" id="PF16401">
    <property type="entry name" value="DUF5009"/>
    <property type="match status" value="1"/>
</dbReference>
<dbReference type="Proteomes" id="UP001384579">
    <property type="component" value="Unassembled WGS sequence"/>
</dbReference>
<name>A0ABU8YI74_9CYAN</name>